<dbReference type="Proteomes" id="UP001497602">
    <property type="component" value="Unassembled WGS sequence"/>
</dbReference>
<keyword evidence="1" id="KW-0175">Coiled coil</keyword>
<dbReference type="RefSeq" id="WP_348738704.1">
    <property type="nucleotide sequence ID" value="NZ_CAXJRC010000022.1"/>
</dbReference>
<dbReference type="EMBL" id="CAXJRC010000022">
    <property type="protein sequence ID" value="CAL2107040.1"/>
    <property type="molecule type" value="Genomic_DNA"/>
</dbReference>
<evidence type="ECO:0000313" key="3">
    <source>
        <dbReference type="Proteomes" id="UP001497602"/>
    </source>
</evidence>
<reference evidence="2 3" key="1">
    <citation type="submission" date="2024-05" db="EMBL/GenBank/DDBJ databases">
        <authorList>
            <person name="Duchaud E."/>
        </authorList>
    </citation>
    <scope>NUCLEOTIDE SEQUENCE [LARGE SCALE GENOMIC DNA]</scope>
    <source>
        <strain evidence="2">Ena-SAMPLE-TAB-13-05-2024-13:56:06:370-140305</strain>
    </source>
</reference>
<feature type="coiled-coil region" evidence="1">
    <location>
        <begin position="52"/>
        <end position="79"/>
    </location>
</feature>
<evidence type="ECO:0000256" key="1">
    <source>
        <dbReference type="SAM" id="Coils"/>
    </source>
</evidence>
<accession>A0ABM9PMU9</accession>
<gene>
    <name evidence="2" type="ORF">T190115A13A_20320</name>
</gene>
<name>A0ABM9PMU9_9FLAO</name>
<sequence length="306" mass="35600">MHKKLASDLISLAHSILQMKNKEDVLLLKEKAYEVYEKLSVLAYVDEYINNTPQAEETKEELVAKIEKAEKEKEVAIIKEPLNVIEELEEHAHEVVEEDVTLTDTTIESNEEVNNIVNIESQVEEEVEVVEEMVDEAEPIVETKEQKVIKEEEKEEEVLEMKPVVEEIIEQPFDELQSLLFSDDNTKDDVRDIGERKTPTLEDELKDTLPVDVMANLFEKAEPKKSLNDHLQSTIQIGLNDRIAFVKHLFEGNQTDFNRVISQLNTCKTEKEAKKFINKLVKPDYDWSDKEEYETRLLEIIERRFA</sequence>
<organism evidence="2 3">
    <name type="scientific">Tenacibaculum vairaonense</name>
    <dbReference type="NCBI Taxonomy" id="3137860"/>
    <lineage>
        <taxon>Bacteria</taxon>
        <taxon>Pseudomonadati</taxon>
        <taxon>Bacteroidota</taxon>
        <taxon>Flavobacteriia</taxon>
        <taxon>Flavobacteriales</taxon>
        <taxon>Flavobacteriaceae</taxon>
        <taxon>Tenacibaculum</taxon>
    </lineage>
</organism>
<evidence type="ECO:0000313" key="2">
    <source>
        <dbReference type="EMBL" id="CAL2107040.1"/>
    </source>
</evidence>
<comment type="caution">
    <text evidence="2">The sequence shown here is derived from an EMBL/GenBank/DDBJ whole genome shotgun (WGS) entry which is preliminary data.</text>
</comment>
<keyword evidence="3" id="KW-1185">Reference proteome</keyword>
<protein>
    <submittedName>
        <fullName evidence="2">Uncharacterized protein</fullName>
    </submittedName>
</protein>
<proteinExistence type="predicted"/>